<sequence>MYLQCLKPNPVRDGQPTAVNLFFARVTPPAFNPIQLTPPPSLLLPSHLPSLFHFAFNFQLSTSNSLISITTTLLATILS</sequence>
<dbReference type="AlphaFoldDB" id="A0AAN9E8A0"/>
<proteinExistence type="predicted"/>
<evidence type="ECO:0000313" key="1">
    <source>
        <dbReference type="EMBL" id="KAK7250860.1"/>
    </source>
</evidence>
<reference evidence="1 2" key="1">
    <citation type="submission" date="2024-01" db="EMBL/GenBank/DDBJ databases">
        <title>The genomes of 5 underutilized Papilionoideae crops provide insights into root nodulation and disease resistanc.</title>
        <authorList>
            <person name="Yuan L."/>
        </authorList>
    </citation>
    <scope>NUCLEOTIDE SEQUENCE [LARGE SCALE GENOMIC DNA]</scope>
    <source>
        <strain evidence="1">ZHUSHIDOU_FW_LH</strain>
        <tissue evidence="1">Leaf</tissue>
    </source>
</reference>
<evidence type="ECO:0000313" key="2">
    <source>
        <dbReference type="Proteomes" id="UP001372338"/>
    </source>
</evidence>
<organism evidence="1 2">
    <name type="scientific">Crotalaria pallida</name>
    <name type="common">Smooth rattlebox</name>
    <name type="synonym">Crotalaria striata</name>
    <dbReference type="NCBI Taxonomy" id="3830"/>
    <lineage>
        <taxon>Eukaryota</taxon>
        <taxon>Viridiplantae</taxon>
        <taxon>Streptophyta</taxon>
        <taxon>Embryophyta</taxon>
        <taxon>Tracheophyta</taxon>
        <taxon>Spermatophyta</taxon>
        <taxon>Magnoliopsida</taxon>
        <taxon>eudicotyledons</taxon>
        <taxon>Gunneridae</taxon>
        <taxon>Pentapetalae</taxon>
        <taxon>rosids</taxon>
        <taxon>fabids</taxon>
        <taxon>Fabales</taxon>
        <taxon>Fabaceae</taxon>
        <taxon>Papilionoideae</taxon>
        <taxon>50 kb inversion clade</taxon>
        <taxon>genistoids sensu lato</taxon>
        <taxon>core genistoids</taxon>
        <taxon>Crotalarieae</taxon>
        <taxon>Crotalaria</taxon>
    </lineage>
</organism>
<dbReference type="Proteomes" id="UP001372338">
    <property type="component" value="Unassembled WGS sequence"/>
</dbReference>
<dbReference type="EMBL" id="JAYWIO010000007">
    <property type="protein sequence ID" value="KAK7250860.1"/>
    <property type="molecule type" value="Genomic_DNA"/>
</dbReference>
<name>A0AAN9E8A0_CROPI</name>
<comment type="caution">
    <text evidence="1">The sequence shown here is derived from an EMBL/GenBank/DDBJ whole genome shotgun (WGS) entry which is preliminary data.</text>
</comment>
<protein>
    <submittedName>
        <fullName evidence="1">Uncharacterized protein</fullName>
    </submittedName>
</protein>
<gene>
    <name evidence="1" type="ORF">RIF29_33588</name>
</gene>
<accession>A0AAN9E8A0</accession>
<keyword evidence="2" id="KW-1185">Reference proteome</keyword>